<dbReference type="GO" id="GO:0050650">
    <property type="term" value="P:chondroitin sulfate proteoglycan biosynthetic process"/>
    <property type="evidence" value="ECO:0007669"/>
    <property type="project" value="TreeGrafter"/>
</dbReference>
<dbReference type="AlphaFoldDB" id="A0A7J4XDL8"/>
<dbReference type="GO" id="GO:0030158">
    <property type="term" value="F:protein xylosyltransferase activity"/>
    <property type="evidence" value="ECO:0007669"/>
    <property type="project" value="InterPro"/>
</dbReference>
<keyword evidence="8" id="KW-0735">Signal-anchor</keyword>
<organism evidence="15 16">
    <name type="scientific">Bacteroides salyersiae</name>
    <dbReference type="NCBI Taxonomy" id="291644"/>
    <lineage>
        <taxon>Bacteria</taxon>
        <taxon>Pseudomonadati</taxon>
        <taxon>Bacteroidota</taxon>
        <taxon>Bacteroidia</taxon>
        <taxon>Bacteroidales</taxon>
        <taxon>Bacteroidaceae</taxon>
        <taxon>Bacteroides</taxon>
    </lineage>
</organism>
<dbReference type="Proteomes" id="UP000422221">
    <property type="component" value="Unassembled WGS sequence"/>
</dbReference>
<evidence type="ECO:0000256" key="14">
    <source>
        <dbReference type="ARBA" id="ARBA00042865"/>
    </source>
</evidence>
<dbReference type="Pfam" id="PF02485">
    <property type="entry name" value="Branch"/>
    <property type="match status" value="1"/>
</dbReference>
<keyword evidence="12" id="KW-1015">Disulfide bond</keyword>
<dbReference type="InterPro" id="IPR043538">
    <property type="entry name" value="XYLT"/>
</dbReference>
<evidence type="ECO:0000256" key="7">
    <source>
        <dbReference type="ARBA" id="ARBA00022824"/>
    </source>
</evidence>
<evidence type="ECO:0000256" key="3">
    <source>
        <dbReference type="ARBA" id="ARBA00022676"/>
    </source>
</evidence>
<comment type="subcellular location">
    <subcellularLocation>
        <location evidence="2">Endoplasmic reticulum membrane</location>
        <topology evidence="2">Single-pass type II membrane protein</topology>
    </subcellularLocation>
    <subcellularLocation>
        <location evidence="1">Golgi apparatus membrane</location>
        <topology evidence="1">Single-pass type II membrane protein</topology>
    </subcellularLocation>
</comment>
<keyword evidence="4 15" id="KW-0808">Transferase</keyword>
<dbReference type="RefSeq" id="WP_130058698.1">
    <property type="nucleotide sequence ID" value="NZ_JADNPJ010000002.1"/>
</dbReference>
<evidence type="ECO:0000256" key="8">
    <source>
        <dbReference type="ARBA" id="ARBA00022968"/>
    </source>
</evidence>
<evidence type="ECO:0000256" key="11">
    <source>
        <dbReference type="ARBA" id="ARBA00023136"/>
    </source>
</evidence>
<evidence type="ECO:0000256" key="12">
    <source>
        <dbReference type="ARBA" id="ARBA00023157"/>
    </source>
</evidence>
<evidence type="ECO:0000256" key="2">
    <source>
        <dbReference type="ARBA" id="ARBA00004648"/>
    </source>
</evidence>
<comment type="caution">
    <text evidence="15">The sequence shown here is derived from an EMBL/GenBank/DDBJ whole genome shotgun (WGS) entry which is preliminary data.</text>
</comment>
<evidence type="ECO:0000256" key="10">
    <source>
        <dbReference type="ARBA" id="ARBA00023034"/>
    </source>
</evidence>
<dbReference type="GO" id="GO:0046872">
    <property type="term" value="F:metal ion binding"/>
    <property type="evidence" value="ECO:0007669"/>
    <property type="project" value="UniProtKB-KW"/>
</dbReference>
<keyword evidence="10" id="KW-0333">Golgi apparatus</keyword>
<gene>
    <name evidence="15" type="ORF">F3F73_20955</name>
</gene>
<evidence type="ECO:0000256" key="5">
    <source>
        <dbReference type="ARBA" id="ARBA00022692"/>
    </source>
</evidence>
<accession>A0A7J4XDL8</accession>
<evidence type="ECO:0000256" key="1">
    <source>
        <dbReference type="ARBA" id="ARBA00004323"/>
    </source>
</evidence>
<dbReference type="GO" id="GO:0015012">
    <property type="term" value="P:heparan sulfate proteoglycan biosynthetic process"/>
    <property type="evidence" value="ECO:0007669"/>
    <property type="project" value="TreeGrafter"/>
</dbReference>
<evidence type="ECO:0000256" key="6">
    <source>
        <dbReference type="ARBA" id="ARBA00022723"/>
    </source>
</evidence>
<dbReference type="PANTHER" id="PTHR46025">
    <property type="entry name" value="XYLOSYLTRANSFERASE OXT"/>
    <property type="match status" value="1"/>
</dbReference>
<evidence type="ECO:0000313" key="15">
    <source>
        <dbReference type="EMBL" id="KAA3758211.1"/>
    </source>
</evidence>
<protein>
    <recommendedName>
        <fullName evidence="14">Peptide O-xylosyltransferase</fullName>
    </recommendedName>
</protein>
<keyword evidence="11" id="KW-0472">Membrane</keyword>
<keyword evidence="6" id="KW-0479">Metal-binding</keyword>
<evidence type="ECO:0000256" key="4">
    <source>
        <dbReference type="ARBA" id="ARBA00022679"/>
    </source>
</evidence>
<keyword evidence="9" id="KW-1133">Transmembrane helix</keyword>
<evidence type="ECO:0000256" key="9">
    <source>
        <dbReference type="ARBA" id="ARBA00022989"/>
    </source>
</evidence>
<keyword evidence="5" id="KW-0812">Transmembrane</keyword>
<dbReference type="EMBL" id="VWMK01000028">
    <property type="protein sequence ID" value="KAA3758211.1"/>
    <property type="molecule type" value="Genomic_DNA"/>
</dbReference>
<name>A0A7J4XDL8_9BACE</name>
<dbReference type="InterPro" id="IPR003406">
    <property type="entry name" value="Glyco_trans_14"/>
</dbReference>
<reference evidence="15 16" key="1">
    <citation type="journal article" date="2019" name="Nat. Med.">
        <title>A library of human gut bacterial isolates paired with longitudinal multiomics data enables mechanistic microbiome research.</title>
        <authorList>
            <person name="Poyet M."/>
            <person name="Groussin M."/>
            <person name="Gibbons S.M."/>
            <person name="Avila-Pacheco J."/>
            <person name="Jiang X."/>
            <person name="Kearney S.M."/>
            <person name="Perrotta A.R."/>
            <person name="Berdy B."/>
            <person name="Zhao S."/>
            <person name="Lieberman T.D."/>
            <person name="Swanson P.K."/>
            <person name="Smith M."/>
            <person name="Roesemann S."/>
            <person name="Alexander J.E."/>
            <person name="Rich S.A."/>
            <person name="Livny J."/>
            <person name="Vlamakis H."/>
            <person name="Clish C."/>
            <person name="Bullock K."/>
            <person name="Deik A."/>
            <person name="Scott J."/>
            <person name="Pierce K.A."/>
            <person name="Xavier R.J."/>
            <person name="Alm E.J."/>
        </authorList>
    </citation>
    <scope>NUCLEOTIDE SEQUENCE [LARGE SCALE GENOMIC DNA]</scope>
    <source>
        <strain evidence="15 16">BIOML-A10</strain>
    </source>
</reference>
<dbReference type="PANTHER" id="PTHR46025:SF3">
    <property type="entry name" value="XYLOSYLTRANSFERASE OXT"/>
    <property type="match status" value="1"/>
</dbReference>
<evidence type="ECO:0000256" key="13">
    <source>
        <dbReference type="ARBA" id="ARBA00023180"/>
    </source>
</evidence>
<proteinExistence type="predicted"/>
<dbReference type="GO" id="GO:0016020">
    <property type="term" value="C:membrane"/>
    <property type="evidence" value="ECO:0007669"/>
    <property type="project" value="InterPro"/>
</dbReference>
<keyword evidence="7" id="KW-0256">Endoplasmic reticulum</keyword>
<keyword evidence="3 15" id="KW-0328">Glycosyltransferase</keyword>
<keyword evidence="13" id="KW-0325">Glycoprotein</keyword>
<sequence>MSRIAYIISAYKDAPHLSRLIKALDEDADFYVHIDRKADSRPFKELLPEGKVTFVQSHWVSWGGWEQVEYQKELLAAVLHSGIGYTRIVCLSGQDYPLWPNRKIHRYFEEHRDTEFIMGMNLTRSADKRQIAKIVYYHFFRDLKWENLWLKNKFIVASRHLMKWLPIRKAPIVRIGNKESDIYCGSDYWGITLPCAQYVYEKLCTEKELVRYFKTSFVPSELCIQTLVFNSPFAARALSVEGGYTGLSALTPLHYIIYGKSIKVLTLEDWSALQQSGKMFCRKVVSGASDSLVKTIETERKQEIS</sequence>
<evidence type="ECO:0000313" key="16">
    <source>
        <dbReference type="Proteomes" id="UP000422221"/>
    </source>
</evidence>